<dbReference type="GO" id="GO:0005524">
    <property type="term" value="F:ATP binding"/>
    <property type="evidence" value="ECO:0007669"/>
    <property type="project" value="InterPro"/>
</dbReference>
<dbReference type="STRING" id="1333998.M2A_1618"/>
<name>A0A081BAQ1_9HYPH</name>
<dbReference type="SMART" id="SM00760">
    <property type="entry name" value="Bac_DnaA_C"/>
    <property type="match status" value="1"/>
</dbReference>
<dbReference type="SUPFAM" id="SSF48295">
    <property type="entry name" value="TrpR-like"/>
    <property type="match status" value="1"/>
</dbReference>
<gene>
    <name evidence="2" type="ORF">M2A_1618</name>
</gene>
<dbReference type="RefSeq" id="WP_081875486.1">
    <property type="nucleotide sequence ID" value="NZ_BBIO01000007.1"/>
</dbReference>
<dbReference type="InterPro" id="IPR010921">
    <property type="entry name" value="Trp_repressor/repl_initiator"/>
</dbReference>
<proteinExistence type="predicted"/>
<evidence type="ECO:0000313" key="3">
    <source>
        <dbReference type="Proteomes" id="UP000028702"/>
    </source>
</evidence>
<organism evidence="2 3">
    <name type="scientific">Tepidicaulis marinus</name>
    <dbReference type="NCBI Taxonomy" id="1333998"/>
    <lineage>
        <taxon>Bacteria</taxon>
        <taxon>Pseudomonadati</taxon>
        <taxon>Pseudomonadota</taxon>
        <taxon>Alphaproteobacteria</taxon>
        <taxon>Hyphomicrobiales</taxon>
        <taxon>Parvibaculaceae</taxon>
        <taxon>Tepidicaulis</taxon>
    </lineage>
</organism>
<dbReference type="InterPro" id="IPR013159">
    <property type="entry name" value="DnaA_C"/>
</dbReference>
<dbReference type="eggNOG" id="COG0593">
    <property type="taxonomic scope" value="Bacteria"/>
</dbReference>
<dbReference type="Proteomes" id="UP000028702">
    <property type="component" value="Unassembled WGS sequence"/>
</dbReference>
<dbReference type="Pfam" id="PF08299">
    <property type="entry name" value="Bac_DnaA_C"/>
    <property type="match status" value="1"/>
</dbReference>
<reference evidence="2 3" key="1">
    <citation type="submission" date="2014-07" db="EMBL/GenBank/DDBJ databases">
        <title>Tepidicaulis marinum gen. nov., sp. nov., a novel marine bacterium denitrifying nitrate to nitrous oxide strictly under microaerobic conditions.</title>
        <authorList>
            <person name="Takeuchi M."/>
            <person name="Yamagishi T."/>
            <person name="Kamagata Y."/>
            <person name="Oshima K."/>
            <person name="Hattori M."/>
            <person name="Katayama T."/>
            <person name="Hanada S."/>
            <person name="Tamaki H."/>
            <person name="Marumo K."/>
            <person name="Maeda H."/>
            <person name="Nedachi M."/>
            <person name="Iwasaki W."/>
            <person name="Suwa Y."/>
            <person name="Sakata S."/>
        </authorList>
    </citation>
    <scope>NUCLEOTIDE SEQUENCE [LARGE SCALE GENOMIC DNA]</scope>
    <source>
        <strain evidence="2 3">MA2</strain>
    </source>
</reference>
<dbReference type="AlphaFoldDB" id="A0A081BAQ1"/>
<evidence type="ECO:0000313" key="2">
    <source>
        <dbReference type="EMBL" id="GAK45119.1"/>
    </source>
</evidence>
<dbReference type="Gene3D" id="1.10.1750.10">
    <property type="match status" value="1"/>
</dbReference>
<dbReference type="PANTHER" id="PTHR30050">
    <property type="entry name" value="CHROMOSOMAL REPLICATION INITIATOR PROTEIN DNAA"/>
    <property type="match status" value="1"/>
</dbReference>
<protein>
    <submittedName>
        <fullName evidence="2">Chromosomal replication initiator DnaA domain-containing protein</fullName>
    </submittedName>
</protein>
<sequence>MTSARHAQRERAFRLAQLTKQAVSHAWAVPEDELRAATRRRAPVATARQIAMYLCHVVFGLSFAEVGRQFYRDRTTVAYACECIEDRRDDAEFDLMLDRIELAVRAVSALGERPVPQSRRPRAACMPAFAGTVQKGGSHHA</sequence>
<dbReference type="GO" id="GO:0006270">
    <property type="term" value="P:DNA replication initiation"/>
    <property type="evidence" value="ECO:0007669"/>
    <property type="project" value="InterPro"/>
</dbReference>
<dbReference type="EMBL" id="BBIO01000007">
    <property type="protein sequence ID" value="GAK45119.1"/>
    <property type="molecule type" value="Genomic_DNA"/>
</dbReference>
<keyword evidence="3" id="KW-1185">Reference proteome</keyword>
<comment type="caution">
    <text evidence="2">The sequence shown here is derived from an EMBL/GenBank/DDBJ whole genome shotgun (WGS) entry which is preliminary data.</text>
</comment>
<dbReference type="GO" id="GO:0043565">
    <property type="term" value="F:sequence-specific DNA binding"/>
    <property type="evidence" value="ECO:0007669"/>
    <property type="project" value="InterPro"/>
</dbReference>
<feature type="domain" description="Chromosomal replication initiator DnaA C-terminal" evidence="1">
    <location>
        <begin position="15"/>
        <end position="84"/>
    </location>
</feature>
<dbReference type="CDD" id="cd06571">
    <property type="entry name" value="Bac_DnaA_C"/>
    <property type="match status" value="1"/>
</dbReference>
<accession>A0A081BAQ1</accession>
<evidence type="ECO:0000259" key="1">
    <source>
        <dbReference type="SMART" id="SM00760"/>
    </source>
</evidence>
<dbReference type="PANTHER" id="PTHR30050:SF4">
    <property type="entry name" value="ATP-BINDING PROTEIN RV3427C IN INSERTION SEQUENCE-RELATED"/>
    <property type="match status" value="1"/>
</dbReference>
<dbReference type="GO" id="GO:0006275">
    <property type="term" value="P:regulation of DNA replication"/>
    <property type="evidence" value="ECO:0007669"/>
    <property type="project" value="InterPro"/>
</dbReference>